<dbReference type="Pfam" id="PF19845">
    <property type="entry name" value="DUF6320"/>
    <property type="match status" value="1"/>
</dbReference>
<feature type="transmembrane region" description="Helical" evidence="1">
    <location>
        <begin position="545"/>
        <end position="566"/>
    </location>
</feature>
<dbReference type="Proteomes" id="UP000823909">
    <property type="component" value="Unassembled WGS sequence"/>
</dbReference>
<dbReference type="EMBL" id="DWUU01000041">
    <property type="protein sequence ID" value="HJD42690.1"/>
    <property type="molecule type" value="Genomic_DNA"/>
</dbReference>
<gene>
    <name evidence="2" type="ORF">H9910_06740</name>
</gene>
<protein>
    <recommendedName>
        <fullName evidence="4">Alcohol acetyltransferase</fullName>
    </recommendedName>
</protein>
<evidence type="ECO:0000256" key="1">
    <source>
        <dbReference type="SAM" id="Phobius"/>
    </source>
</evidence>
<dbReference type="InterPro" id="IPR052058">
    <property type="entry name" value="Alcohol_O-acetyltransferase"/>
</dbReference>
<dbReference type="InterPro" id="IPR023213">
    <property type="entry name" value="CAT-like_dom_sf"/>
</dbReference>
<name>A0A9D2U6N1_9FIRM</name>
<proteinExistence type="predicted"/>
<evidence type="ECO:0008006" key="4">
    <source>
        <dbReference type="Google" id="ProtNLM"/>
    </source>
</evidence>
<keyword evidence="1" id="KW-0812">Transmembrane</keyword>
<feature type="transmembrane region" description="Helical" evidence="1">
    <location>
        <begin position="493"/>
        <end position="512"/>
    </location>
</feature>
<keyword evidence="1" id="KW-0472">Membrane</keyword>
<dbReference type="SUPFAM" id="SSF52777">
    <property type="entry name" value="CoA-dependent acyltransferases"/>
    <property type="match status" value="1"/>
</dbReference>
<dbReference type="PANTHER" id="PTHR28037">
    <property type="entry name" value="ALCOHOL O-ACETYLTRANSFERASE 1-RELATED"/>
    <property type="match status" value="1"/>
</dbReference>
<feature type="transmembrane region" description="Helical" evidence="1">
    <location>
        <begin position="518"/>
        <end position="538"/>
    </location>
</feature>
<dbReference type="Gene3D" id="3.30.559.10">
    <property type="entry name" value="Chloramphenicol acetyltransferase-like domain"/>
    <property type="match status" value="1"/>
</dbReference>
<keyword evidence="1" id="KW-1133">Transmembrane helix</keyword>
<accession>A0A9D2U6N1</accession>
<evidence type="ECO:0000313" key="2">
    <source>
        <dbReference type="EMBL" id="HJD42690.1"/>
    </source>
</evidence>
<feature type="transmembrane region" description="Helical" evidence="1">
    <location>
        <begin position="462"/>
        <end position="481"/>
    </location>
</feature>
<dbReference type="Gene3D" id="3.30.559.30">
    <property type="entry name" value="Nonribosomal peptide synthetase, condensation domain"/>
    <property type="match status" value="1"/>
</dbReference>
<reference evidence="2" key="1">
    <citation type="journal article" date="2021" name="PeerJ">
        <title>Extensive microbial diversity within the chicken gut microbiome revealed by metagenomics and culture.</title>
        <authorList>
            <person name="Gilroy R."/>
            <person name="Ravi A."/>
            <person name="Getino M."/>
            <person name="Pursley I."/>
            <person name="Horton D.L."/>
            <person name="Alikhan N.F."/>
            <person name="Baker D."/>
            <person name="Gharbi K."/>
            <person name="Hall N."/>
            <person name="Watson M."/>
            <person name="Adriaenssens E.M."/>
            <person name="Foster-Nyarko E."/>
            <person name="Jarju S."/>
            <person name="Secka A."/>
            <person name="Antonio M."/>
            <person name="Oren A."/>
            <person name="Chaudhuri R.R."/>
            <person name="La Ragione R."/>
            <person name="Hildebrand F."/>
            <person name="Pallen M.J."/>
        </authorList>
    </citation>
    <scope>NUCLEOTIDE SEQUENCE</scope>
    <source>
        <strain evidence="2">ChiBcec15-3976</strain>
    </source>
</reference>
<organism evidence="2 3">
    <name type="scientific">Candidatus Mediterraneibacter quadrami</name>
    <dbReference type="NCBI Taxonomy" id="2838684"/>
    <lineage>
        <taxon>Bacteria</taxon>
        <taxon>Bacillati</taxon>
        <taxon>Bacillota</taxon>
        <taxon>Clostridia</taxon>
        <taxon>Lachnospirales</taxon>
        <taxon>Lachnospiraceae</taxon>
        <taxon>Mediterraneibacter</taxon>
    </lineage>
</organism>
<evidence type="ECO:0000313" key="3">
    <source>
        <dbReference type="Proteomes" id="UP000823909"/>
    </source>
</evidence>
<feature type="transmembrane region" description="Helical" evidence="1">
    <location>
        <begin position="572"/>
        <end position="593"/>
    </location>
</feature>
<dbReference type="InterPro" id="IPR046283">
    <property type="entry name" value="DUF6320"/>
</dbReference>
<reference evidence="2" key="2">
    <citation type="submission" date="2021-04" db="EMBL/GenBank/DDBJ databases">
        <authorList>
            <person name="Gilroy R."/>
        </authorList>
    </citation>
    <scope>NUCLEOTIDE SEQUENCE</scope>
    <source>
        <strain evidence="2">ChiBcec15-3976</strain>
    </source>
</reference>
<dbReference type="AlphaFoldDB" id="A0A9D2U6N1"/>
<sequence>MKERKKKRPGRWRKLDNAAQAFPAATGKKDSRVFRFYCMLREEIDRDRLQRALDETLEKYPLFRSVLRKGLFWFYMEPRQIPAEVKPEDRPPCSRIYEPDRKSLLFQVSCYKNRINLEVFHGLTDGTGAMQFLKELVQNYLALTYPDREFSEPDGGAKLTESDYEEDSFSQYYTGKKSRGQKSRRAFQLKGERLEQSEMEITELILSASEVHRKAREYGVSVTAYLAAVFLYSIYEEMPKSGLKKPASLMIPVNLRSFFPSGSMTNFWSWIETAYDFREDTTLEDVLAQMKKEFAKDALREEISGRMNDLVRLEKNIFLRAVPLEIKNLFLLAGTTLGGRSVTAVYSNIGRIQMPPEYEDCIERFGFFASTDKMQMCSSSYGDTLVLGLTSKIIDPNICRNFIRILESEGITCRVEENDFPGYHEEPSRTALTGLKIFSFTCTAAVVICWMLNYILSFGTWWAGYVTAGVFCTWLLVMVGYRKRKNPLKNGMWQLVIVSVGAVLWDVFTGWKGWSVDYVFPLASIVNTLSMVIIAAAGKMETAEYLFYLVQAGACGLIPFILLLAGVAVLPYPSVICSGLSLLFLIGLVLFKWKDFIRELQKKFRV</sequence>
<comment type="caution">
    <text evidence="2">The sequence shown here is derived from an EMBL/GenBank/DDBJ whole genome shotgun (WGS) entry which is preliminary data.</text>
</comment>
<dbReference type="PANTHER" id="PTHR28037:SF1">
    <property type="entry name" value="ALCOHOL O-ACETYLTRANSFERASE 1-RELATED"/>
    <property type="match status" value="1"/>
</dbReference>
<feature type="transmembrane region" description="Helical" evidence="1">
    <location>
        <begin position="437"/>
        <end position="456"/>
    </location>
</feature>